<sequence length="856" mass="95353">MVERDQDGEDVVVKDGAITEDDSMGINESLYVLQASPKIKAELEGDGISVMELSTSPLTWSSASVVETIAEPREASTVNTLSMFQLVHTEVKHATSYMVKERNKEDGGMWVDNISVNWDQLGVSIPIILTLDFIGISFADSDAGGFLGQLVLELLNCLYHHDTKRPKPWLFDERNTELMRDEIHAHYMYSTEANEIYNEGVKSASIYLPAEANLVSFKEKELFSNLSQAGNYVLDTVLEIIGEFKWAVRFDVLEAINAGAGDLDFAMKLKTYFCILRHTVQSTVASFEANGSLYSCVIAAHSMLASYLSDLGKLSHLISLDYIWFLMICSTAPKHFGCWVVTFKVQMSNLDALNVDLQDYVVQRYNHVLEFMPEIDHDESSVEILKVILCDGKHYDMQKRATFVQRLTVFPLYFESAKTMAVKDKSHGVYPSLSGALVLVLWELELLAKHCSLAISTLGSDITSKNYSQRSSRSGRTNHHRHYQYHVLRPRAVALPPVTRQETVTFDLLTLWEGRDHVRRLLAPEFTSVKIDADNACLVSRFGDRDVDFGKREHPQVSYEKKGFGRICGGVRKKQPQDGSGQEPSIKEMLTRGGGTLDYQGLVVGSCIKFPSAYSRNDILSRGPWTIKDSWLALASFDPSLNIDEYSFNSMNIWVHIYNIPLVFMDDDNIAHQTGDSLDAMIGKVIKIDTSRIDLNMVDYLQFGIILDYGDWLHYIPPKRQELMSRSKGSIQYLDANSSTLNLTKIAKASKADTAVESSIAVPLAVVTHPHVVLAAGKADASTNEDADDTATVEEGVTLPTISNGSPVTLHANGNASKPLAATSMQNVTITTSPILDNDIGKFLLSIWEVLIQFDE</sequence>
<reference evidence="1 2" key="1">
    <citation type="journal article" date="2024" name="G3 (Bethesda)">
        <title>Genome assembly of Hibiscus sabdariffa L. provides insights into metabolisms of medicinal natural products.</title>
        <authorList>
            <person name="Kim T."/>
        </authorList>
    </citation>
    <scope>NUCLEOTIDE SEQUENCE [LARGE SCALE GENOMIC DNA]</scope>
    <source>
        <strain evidence="1">TK-2024</strain>
        <tissue evidence="1">Old leaves</tissue>
    </source>
</reference>
<gene>
    <name evidence="1" type="ORF">V6N11_018851</name>
</gene>
<keyword evidence="2" id="KW-1185">Reference proteome</keyword>
<accession>A0ABR2N8L6</accession>
<dbReference type="SUPFAM" id="SSF51445">
    <property type="entry name" value="(Trans)glycosidases"/>
    <property type="match status" value="1"/>
</dbReference>
<organism evidence="1 2">
    <name type="scientific">Hibiscus sabdariffa</name>
    <name type="common">roselle</name>
    <dbReference type="NCBI Taxonomy" id="183260"/>
    <lineage>
        <taxon>Eukaryota</taxon>
        <taxon>Viridiplantae</taxon>
        <taxon>Streptophyta</taxon>
        <taxon>Embryophyta</taxon>
        <taxon>Tracheophyta</taxon>
        <taxon>Spermatophyta</taxon>
        <taxon>Magnoliopsida</taxon>
        <taxon>eudicotyledons</taxon>
        <taxon>Gunneridae</taxon>
        <taxon>Pentapetalae</taxon>
        <taxon>rosids</taxon>
        <taxon>malvids</taxon>
        <taxon>Malvales</taxon>
        <taxon>Malvaceae</taxon>
        <taxon>Malvoideae</taxon>
        <taxon>Hibiscus</taxon>
    </lineage>
</organism>
<dbReference type="InterPro" id="IPR017853">
    <property type="entry name" value="GH"/>
</dbReference>
<name>A0ABR2N8L6_9ROSI</name>
<dbReference type="EMBL" id="JBBPBN010000211">
    <property type="protein sequence ID" value="KAK8972490.1"/>
    <property type="molecule type" value="Genomic_DNA"/>
</dbReference>
<protein>
    <recommendedName>
        <fullName evidence="3">DUF4283 domain-containing protein</fullName>
    </recommendedName>
</protein>
<evidence type="ECO:0008006" key="3">
    <source>
        <dbReference type="Google" id="ProtNLM"/>
    </source>
</evidence>
<dbReference type="Gene3D" id="3.20.20.80">
    <property type="entry name" value="Glycosidases"/>
    <property type="match status" value="1"/>
</dbReference>
<evidence type="ECO:0000313" key="1">
    <source>
        <dbReference type="EMBL" id="KAK8972490.1"/>
    </source>
</evidence>
<dbReference type="PANTHER" id="PTHR14428">
    <property type="entry name" value="NUCLEOLAR COMPLEX PROTEIN 3"/>
    <property type="match status" value="1"/>
</dbReference>
<evidence type="ECO:0000313" key="2">
    <source>
        <dbReference type="Proteomes" id="UP001396334"/>
    </source>
</evidence>
<comment type="caution">
    <text evidence="1">The sequence shown here is derived from an EMBL/GenBank/DDBJ whole genome shotgun (WGS) entry which is preliminary data.</text>
</comment>
<dbReference type="Proteomes" id="UP001396334">
    <property type="component" value="Unassembled WGS sequence"/>
</dbReference>
<dbReference type="InterPro" id="IPR016903">
    <property type="entry name" value="Nucleolar_cplx-assoc_3"/>
</dbReference>
<proteinExistence type="predicted"/>
<dbReference type="PANTHER" id="PTHR14428:SF5">
    <property type="entry name" value="NUCLEOLAR COMPLEX PROTEIN 3 HOMOLOG"/>
    <property type="match status" value="1"/>
</dbReference>